<sequence length="109" mass="12180">MSHAIVVMLRASLPETVSTFVQARSSAGFEPFWLLEYSHGHLTFMIAIAGATLPEVHFGERTPVCEFWMCSPALFESRRVLLMYGSAVRGTRADIVACVELFLHRVLAH</sequence>
<dbReference type="OrthoDB" id="8942447at2"/>
<name>A0A5E4ZSC9_9BURK</name>
<proteinExistence type="predicted"/>
<reference evidence="1 2" key="1">
    <citation type="submission" date="2019-08" db="EMBL/GenBank/DDBJ databases">
        <authorList>
            <person name="Peeters C."/>
        </authorList>
    </citation>
    <scope>NUCLEOTIDE SEQUENCE [LARGE SCALE GENOMIC DNA]</scope>
    <source>
        <strain evidence="1 2">LMG 31118</strain>
    </source>
</reference>
<protein>
    <submittedName>
        <fullName evidence="1">Uncharacterized protein</fullName>
    </submittedName>
</protein>
<dbReference type="EMBL" id="CABPSQ010000002">
    <property type="protein sequence ID" value="VVE63667.1"/>
    <property type="molecule type" value="Genomic_DNA"/>
</dbReference>
<gene>
    <name evidence="1" type="ORF">PCA31118_01347</name>
</gene>
<dbReference type="Proteomes" id="UP000414136">
    <property type="component" value="Unassembled WGS sequence"/>
</dbReference>
<organism evidence="1 2">
    <name type="scientific">Pandoraea captiosa</name>
    <dbReference type="NCBI Taxonomy" id="2508302"/>
    <lineage>
        <taxon>Bacteria</taxon>
        <taxon>Pseudomonadati</taxon>
        <taxon>Pseudomonadota</taxon>
        <taxon>Betaproteobacteria</taxon>
        <taxon>Burkholderiales</taxon>
        <taxon>Burkholderiaceae</taxon>
        <taxon>Pandoraea</taxon>
    </lineage>
</organism>
<evidence type="ECO:0000313" key="1">
    <source>
        <dbReference type="EMBL" id="VVE63667.1"/>
    </source>
</evidence>
<dbReference type="AlphaFoldDB" id="A0A5E4ZSC9"/>
<keyword evidence="2" id="KW-1185">Reference proteome</keyword>
<accession>A0A5E4ZSC9</accession>
<dbReference type="RefSeq" id="WP_150624227.1">
    <property type="nucleotide sequence ID" value="NZ_CABPSQ010000002.1"/>
</dbReference>
<evidence type="ECO:0000313" key="2">
    <source>
        <dbReference type="Proteomes" id="UP000414136"/>
    </source>
</evidence>